<reference evidence="4 5" key="1">
    <citation type="submission" date="2021-01" db="EMBL/GenBank/DDBJ databases">
        <title>Whole genome shotgun sequence of Planobispora longispora NBRC 13918.</title>
        <authorList>
            <person name="Komaki H."/>
            <person name="Tamura T."/>
        </authorList>
    </citation>
    <scope>NUCLEOTIDE SEQUENCE [LARGE SCALE GENOMIC DNA]</scope>
    <source>
        <strain evidence="4 5">NBRC 13918</strain>
    </source>
</reference>
<dbReference type="InterPro" id="IPR036388">
    <property type="entry name" value="WH-like_DNA-bd_sf"/>
</dbReference>
<dbReference type="GO" id="GO:0005524">
    <property type="term" value="F:ATP binding"/>
    <property type="evidence" value="ECO:0007669"/>
    <property type="project" value="UniProtKB-KW"/>
</dbReference>
<comment type="caution">
    <text evidence="4">The sequence shown here is derived from an EMBL/GenBank/DDBJ whole genome shotgun (WGS) entry which is preliminary data.</text>
</comment>
<dbReference type="InterPro" id="IPR011990">
    <property type="entry name" value="TPR-like_helical_dom_sf"/>
</dbReference>
<dbReference type="CDD" id="cd06170">
    <property type="entry name" value="LuxR_C_like"/>
    <property type="match status" value="1"/>
</dbReference>
<dbReference type="EMBL" id="BOOH01000016">
    <property type="protein sequence ID" value="GIH75445.1"/>
    <property type="molecule type" value="Genomic_DNA"/>
</dbReference>
<dbReference type="SMART" id="SM00421">
    <property type="entry name" value="HTH_LUXR"/>
    <property type="match status" value="1"/>
</dbReference>
<dbReference type="GO" id="GO:0005737">
    <property type="term" value="C:cytoplasm"/>
    <property type="evidence" value="ECO:0007669"/>
    <property type="project" value="TreeGrafter"/>
</dbReference>
<dbReference type="Gene3D" id="1.25.40.10">
    <property type="entry name" value="Tetratricopeptide repeat domain"/>
    <property type="match status" value="1"/>
</dbReference>
<dbReference type="PANTHER" id="PTHR16305">
    <property type="entry name" value="TESTICULAR SOLUBLE ADENYLYL CYCLASE"/>
    <property type="match status" value="1"/>
</dbReference>
<organism evidence="4 5">
    <name type="scientific">Planobispora longispora</name>
    <dbReference type="NCBI Taxonomy" id="28887"/>
    <lineage>
        <taxon>Bacteria</taxon>
        <taxon>Bacillati</taxon>
        <taxon>Actinomycetota</taxon>
        <taxon>Actinomycetes</taxon>
        <taxon>Streptosporangiales</taxon>
        <taxon>Streptosporangiaceae</taxon>
        <taxon>Planobispora</taxon>
    </lineage>
</organism>
<dbReference type="PRINTS" id="PR00038">
    <property type="entry name" value="HTHLUXR"/>
</dbReference>
<dbReference type="RefSeq" id="WP_203890113.1">
    <property type="nucleotide sequence ID" value="NZ_BOOH01000016.1"/>
</dbReference>
<evidence type="ECO:0000313" key="4">
    <source>
        <dbReference type="EMBL" id="GIH75445.1"/>
    </source>
</evidence>
<keyword evidence="1" id="KW-0547">Nucleotide-binding</keyword>
<dbReference type="InterPro" id="IPR041664">
    <property type="entry name" value="AAA_16"/>
</dbReference>
<dbReference type="PROSITE" id="PS50043">
    <property type="entry name" value="HTH_LUXR_2"/>
    <property type="match status" value="1"/>
</dbReference>
<gene>
    <name evidence="4" type="ORF">Plo01_18740</name>
</gene>
<feature type="domain" description="HTH luxR-type" evidence="3">
    <location>
        <begin position="852"/>
        <end position="917"/>
    </location>
</feature>
<proteinExistence type="predicted"/>
<dbReference type="Gene3D" id="1.10.10.10">
    <property type="entry name" value="Winged helix-like DNA-binding domain superfamily/Winged helix DNA-binding domain"/>
    <property type="match status" value="1"/>
</dbReference>
<dbReference type="GO" id="GO:0006355">
    <property type="term" value="P:regulation of DNA-templated transcription"/>
    <property type="evidence" value="ECO:0007669"/>
    <property type="project" value="InterPro"/>
</dbReference>
<keyword evidence="5" id="KW-1185">Reference proteome</keyword>
<keyword evidence="2" id="KW-0067">ATP-binding</keyword>
<sequence>MSLVEREEEHAALRELLRDSLSGRGRVALVTGAVAMGKSVLLGSLAEEATLLGALPIAAMGSRRERDLPLGVLGQLIRDAPLMAGERTRALALLDEGVRSIVTAEWQSDSPPPLDAQLVHALCTVLLELSEKHPLVIVVDDVHHADRASLLCLAYLTRRVRFARMVVILARSDQGRYTDTYFHTEVRQPHWHRIHLTPLSPAGVRTLAAARVGSETAARLADAWHAFSGGSPLLTHALISDHVTASGTGDGREPADIVVGDEYGRAVLSCLGDCDPRTLRVVRALAVLGEPTSLARMLDMSSEQVRQELQVLNAASLLENSRFRHEVARVAVLGEIGEEERGYLHRWAAEVSYGIGAPPEVVAEHLLGADRIDFPWAVSCLEEAAMMALRAGAVESAVRYLRRAWRECADESQRTKITTMLVRAEWRINPGASTTHFPELTDAMSRGSLRGSDAVVLAQALLWHGRTESAQQVLEQLGRSADPATVPELIALQLWLRVTCPPFMEHVRHTAEPQALGAASVATSRRLESALALAEVLTIPAERRAVFGAERILQRARLNDMSMDTVENALLALTYAGRADSAMPWCDRFGSEAASRHAPSRQARLSAIRAQISIRQGDLAGVERHAREALEIIPLSSWGIAVGGPVSALIIALTAMGRLAEAHDWLDEPVPDAMFDSRYGLHYLQARGRYHLATGYPVMALRDFQLCGELMVKWELDAPELIPWRTDAAEACLSLGQVGEARELAQEQLDRCGALALRGRGLAMRVLAAAGEPDGRPKLLRQTVDLLQGAGDRYELARTMCDLAAAYQLVEEYRRAKIMTDRAMSVARECGAVPLVEALSGEDRHSTVVPSVSDRSRVLSAAERRVATLAAMGYTNAEIAAKLCIAVSTVEQHLTRTYRKLEIGRREELPTDLEIEV</sequence>
<dbReference type="SUPFAM" id="SSF52540">
    <property type="entry name" value="P-loop containing nucleoside triphosphate hydrolases"/>
    <property type="match status" value="1"/>
</dbReference>
<dbReference type="Proteomes" id="UP000616724">
    <property type="component" value="Unassembled WGS sequence"/>
</dbReference>
<evidence type="ECO:0000256" key="2">
    <source>
        <dbReference type="ARBA" id="ARBA00022840"/>
    </source>
</evidence>
<dbReference type="PANTHER" id="PTHR16305:SF35">
    <property type="entry name" value="TRANSCRIPTIONAL ACTIVATOR DOMAIN"/>
    <property type="match status" value="1"/>
</dbReference>
<protein>
    <recommendedName>
        <fullName evidence="3">HTH luxR-type domain-containing protein</fullName>
    </recommendedName>
</protein>
<dbReference type="InterPro" id="IPR027417">
    <property type="entry name" value="P-loop_NTPase"/>
</dbReference>
<evidence type="ECO:0000259" key="3">
    <source>
        <dbReference type="PROSITE" id="PS50043"/>
    </source>
</evidence>
<name>A0A8J3RIS8_9ACTN</name>
<dbReference type="InterPro" id="IPR016032">
    <property type="entry name" value="Sig_transdc_resp-reg_C-effctor"/>
</dbReference>
<dbReference type="GO" id="GO:0004016">
    <property type="term" value="F:adenylate cyclase activity"/>
    <property type="evidence" value="ECO:0007669"/>
    <property type="project" value="TreeGrafter"/>
</dbReference>
<dbReference type="AlphaFoldDB" id="A0A8J3RIS8"/>
<dbReference type="GO" id="GO:0003677">
    <property type="term" value="F:DNA binding"/>
    <property type="evidence" value="ECO:0007669"/>
    <property type="project" value="InterPro"/>
</dbReference>
<evidence type="ECO:0000256" key="1">
    <source>
        <dbReference type="ARBA" id="ARBA00022741"/>
    </source>
</evidence>
<dbReference type="InterPro" id="IPR000792">
    <property type="entry name" value="Tscrpt_reg_LuxR_C"/>
</dbReference>
<dbReference type="SUPFAM" id="SSF46894">
    <property type="entry name" value="C-terminal effector domain of the bipartite response regulators"/>
    <property type="match status" value="1"/>
</dbReference>
<accession>A0A8J3RIS8</accession>
<evidence type="ECO:0000313" key="5">
    <source>
        <dbReference type="Proteomes" id="UP000616724"/>
    </source>
</evidence>
<dbReference type="Pfam" id="PF13191">
    <property type="entry name" value="AAA_16"/>
    <property type="match status" value="1"/>
</dbReference>
<dbReference type="PROSITE" id="PS00622">
    <property type="entry name" value="HTH_LUXR_1"/>
    <property type="match status" value="1"/>
</dbReference>
<dbReference type="Pfam" id="PF00196">
    <property type="entry name" value="GerE"/>
    <property type="match status" value="1"/>
</dbReference>